<evidence type="ECO:0000256" key="5">
    <source>
        <dbReference type="SAM" id="Coils"/>
    </source>
</evidence>
<evidence type="ECO:0000259" key="6">
    <source>
        <dbReference type="Pfam" id="PF00931"/>
    </source>
</evidence>
<feature type="domain" description="NB-ARC" evidence="6">
    <location>
        <begin position="140"/>
        <end position="306"/>
    </location>
</feature>
<name>A0A059D3T2_EUCGR</name>
<keyword evidence="4" id="KW-0067">ATP-binding</keyword>
<evidence type="ECO:0000259" key="7">
    <source>
        <dbReference type="Pfam" id="PF23247"/>
    </source>
</evidence>
<protein>
    <submittedName>
        <fullName evidence="8">Uncharacterized protein</fullName>
    </submittedName>
</protein>
<keyword evidence="5" id="KW-0175">Coiled coil</keyword>
<dbReference type="GO" id="GO:0043531">
    <property type="term" value="F:ADP binding"/>
    <property type="evidence" value="ECO:0007669"/>
    <property type="project" value="InterPro"/>
</dbReference>
<dbReference type="InParanoid" id="A0A059D3T2"/>
<dbReference type="Gene3D" id="1.10.8.430">
    <property type="entry name" value="Helical domain of apoptotic protease-activating factors"/>
    <property type="match status" value="1"/>
</dbReference>
<dbReference type="GO" id="GO:0006952">
    <property type="term" value="P:defense response"/>
    <property type="evidence" value="ECO:0007669"/>
    <property type="project" value="UniProtKB-KW"/>
</dbReference>
<dbReference type="InterPro" id="IPR050905">
    <property type="entry name" value="Plant_NBS-LRR"/>
</dbReference>
<evidence type="ECO:0000256" key="2">
    <source>
        <dbReference type="ARBA" id="ARBA00022741"/>
    </source>
</evidence>
<dbReference type="InterPro" id="IPR032675">
    <property type="entry name" value="LRR_dom_sf"/>
</dbReference>
<keyword evidence="2" id="KW-0547">Nucleotide-binding</keyword>
<dbReference type="PRINTS" id="PR00364">
    <property type="entry name" value="DISEASERSIST"/>
</dbReference>
<evidence type="ECO:0000313" key="8">
    <source>
        <dbReference type="EMBL" id="KCW85252.1"/>
    </source>
</evidence>
<gene>
    <name evidence="8" type="ORF">EUGRSUZ_B02103</name>
</gene>
<dbReference type="InterPro" id="IPR027417">
    <property type="entry name" value="P-loop_NTPase"/>
</dbReference>
<dbReference type="SUPFAM" id="SSF52540">
    <property type="entry name" value="P-loop containing nucleoside triphosphate hydrolases"/>
    <property type="match status" value="1"/>
</dbReference>
<organism evidence="8">
    <name type="scientific">Eucalyptus grandis</name>
    <name type="common">Flooded gum</name>
    <dbReference type="NCBI Taxonomy" id="71139"/>
    <lineage>
        <taxon>Eukaryota</taxon>
        <taxon>Viridiplantae</taxon>
        <taxon>Streptophyta</taxon>
        <taxon>Embryophyta</taxon>
        <taxon>Tracheophyta</taxon>
        <taxon>Spermatophyta</taxon>
        <taxon>Magnoliopsida</taxon>
        <taxon>eudicotyledons</taxon>
        <taxon>Gunneridae</taxon>
        <taxon>Pentapetalae</taxon>
        <taxon>rosids</taxon>
        <taxon>malvids</taxon>
        <taxon>Myrtales</taxon>
        <taxon>Myrtaceae</taxon>
        <taxon>Myrtoideae</taxon>
        <taxon>Eucalypteae</taxon>
        <taxon>Eucalyptus</taxon>
    </lineage>
</organism>
<dbReference type="GO" id="GO:0005524">
    <property type="term" value="F:ATP binding"/>
    <property type="evidence" value="ECO:0007669"/>
    <property type="project" value="UniProtKB-KW"/>
</dbReference>
<evidence type="ECO:0000256" key="4">
    <source>
        <dbReference type="ARBA" id="ARBA00022840"/>
    </source>
</evidence>
<dbReference type="InterPro" id="IPR042197">
    <property type="entry name" value="Apaf_helical"/>
</dbReference>
<dbReference type="PANTHER" id="PTHR33463">
    <property type="entry name" value="NB-ARC DOMAIN-CONTAINING PROTEIN-RELATED"/>
    <property type="match status" value="1"/>
</dbReference>
<evidence type="ECO:0000256" key="1">
    <source>
        <dbReference type="ARBA" id="ARBA00008894"/>
    </source>
</evidence>
<keyword evidence="3" id="KW-0611">Plant defense</keyword>
<reference evidence="8" key="1">
    <citation type="submission" date="2013-07" db="EMBL/GenBank/DDBJ databases">
        <title>The genome of Eucalyptus grandis.</title>
        <authorList>
            <person name="Schmutz J."/>
            <person name="Hayes R."/>
            <person name="Myburg A."/>
            <person name="Tuskan G."/>
            <person name="Grattapaglia D."/>
            <person name="Rokhsar D.S."/>
        </authorList>
    </citation>
    <scope>NUCLEOTIDE SEQUENCE</scope>
    <source>
        <tissue evidence="8">Leaf extractions</tissue>
    </source>
</reference>
<accession>A0A059D3T2</accession>
<feature type="coiled-coil region" evidence="5">
    <location>
        <begin position="3"/>
        <end position="30"/>
    </location>
</feature>
<dbReference type="Pfam" id="PF00931">
    <property type="entry name" value="NB-ARC"/>
    <property type="match status" value="1"/>
</dbReference>
<dbReference type="OMA" id="HGESANN"/>
<dbReference type="AlphaFoldDB" id="A0A059D3T2"/>
<dbReference type="PANTHER" id="PTHR33463:SF215">
    <property type="entry name" value="NB-ARC DOMAIN DISEASE RESISTANCE PROTEIN"/>
    <property type="match status" value="1"/>
</dbReference>
<feature type="non-terminal residue" evidence="8">
    <location>
        <position position="849"/>
    </location>
</feature>
<sequence length="849" mass="97283">SYVEGLKNEVKELETARKRVQRSVDEARYDGKRVYIDVEDWLESVKKQAEEAGNLLKHGESANNACFHGWLPNPKGRRLIGRKVKKMTNVIQRLHKKSTSSYFQKVYYEDTPTGIVTATTSTTRFVDNKEDVLESRAKIAEDVIKAIADDNVSVIGVHGPGGVGKSKLLEDVERRVREAKMFDVVAKARVLQNPDLKTIQDNITYALGLKLKNEETTSVRADRLYKRLKSDPQKNILIILDDLWKKLELKEVGIPCGYDNKIKGCKLLLASRDRGILRTDMNSDRAFRVNELEKGEVQRLFERTVGDIVNNPEYKPWVDGVIEKCGGLPLLIVSSAKRLNHGDLVAWRNASTNIDELFVKSIVERNYDDLKDNLATRSKRLGIDRDDMERFGMHDIFVDVAISVASKEWNALVGRNDSGFKEWSKDELRKCTAMSFPHVGINELPEKLDCPNLRMLLLLERNRFLKVPESFLESMEKLEVLDFSDFYFTSLPSSIESLENLKSLCLDRCYIEDVAILEKLKQLQFLSFIGSTIFRLPKEIGSLTELRFLDLTWCERLRVIEPVVLGSLVNLEELYMEDSFDQWASEDDALPSNASVAELKNMKKLRTLHIAIPRSANLSGDLPFGKLNKHKIQIGDIWDWSGEYEQSRTLKLKLDSGNLLNEEWVQRCFHRTQDLYLDGMQDGGNSIHDLCVEGFQELKHLHVQSGPSFQYVAHSPENVTTFTKLESLFLRNLSNLEKIYRGSLAPESFNKLKSVKMDNCGKIKYLFPLSMMRVFLQLEEIEMNRCHLIHQIVANAEVDETGIEIIDYIICDPKVKSCNLRRLTLRNLPELTSFYKTEDHSGILFDGQQ</sequence>
<evidence type="ECO:0000256" key="3">
    <source>
        <dbReference type="ARBA" id="ARBA00022821"/>
    </source>
</evidence>
<feature type="non-terminal residue" evidence="8">
    <location>
        <position position="1"/>
    </location>
</feature>
<feature type="domain" description="Disease resistance protein At4g27190-like leucine-rich repeats" evidence="7">
    <location>
        <begin position="666"/>
        <end position="786"/>
    </location>
</feature>
<dbReference type="Gene3D" id="3.40.50.300">
    <property type="entry name" value="P-loop containing nucleotide triphosphate hydrolases"/>
    <property type="match status" value="1"/>
</dbReference>
<dbReference type="InterPro" id="IPR002182">
    <property type="entry name" value="NB-ARC"/>
</dbReference>
<dbReference type="SUPFAM" id="SSF52058">
    <property type="entry name" value="L domain-like"/>
    <property type="match status" value="1"/>
</dbReference>
<dbReference type="Gene3D" id="3.80.10.10">
    <property type="entry name" value="Ribonuclease Inhibitor"/>
    <property type="match status" value="1"/>
</dbReference>
<dbReference type="InterPro" id="IPR057135">
    <property type="entry name" value="At4g27190-like_LRR"/>
</dbReference>
<proteinExistence type="inferred from homology"/>
<dbReference type="Gramene" id="KCW85252">
    <property type="protein sequence ID" value="KCW85252"/>
    <property type="gene ID" value="EUGRSUZ_B02103"/>
</dbReference>
<dbReference type="Pfam" id="PF23247">
    <property type="entry name" value="LRR_RPS2"/>
    <property type="match status" value="1"/>
</dbReference>
<comment type="similarity">
    <text evidence="1">Belongs to the disease resistance NB-LRR family.</text>
</comment>
<dbReference type="EMBL" id="KK198754">
    <property type="protein sequence ID" value="KCW85252.1"/>
    <property type="molecule type" value="Genomic_DNA"/>
</dbReference>